<dbReference type="EMBL" id="WTVM01000115">
    <property type="protein sequence ID" value="NMG04374.1"/>
    <property type="molecule type" value="Genomic_DNA"/>
</dbReference>
<evidence type="ECO:0000259" key="6">
    <source>
        <dbReference type="PROSITE" id="PS50112"/>
    </source>
</evidence>
<evidence type="ECO:0000313" key="9">
    <source>
        <dbReference type="Proteomes" id="UP000599523"/>
    </source>
</evidence>
<dbReference type="InterPro" id="IPR001610">
    <property type="entry name" value="PAC"/>
</dbReference>
<feature type="domain" description="PAC" evidence="7">
    <location>
        <begin position="113"/>
        <end position="170"/>
    </location>
</feature>
<feature type="domain" description="PAS" evidence="6">
    <location>
        <begin position="40"/>
        <end position="92"/>
    </location>
</feature>
<dbReference type="InterPro" id="IPR050482">
    <property type="entry name" value="Sensor_HK_TwoCompSys"/>
</dbReference>
<dbReference type="Gene3D" id="3.30.565.10">
    <property type="entry name" value="Histidine kinase-like ATPase, C-terminal domain"/>
    <property type="match status" value="1"/>
</dbReference>
<feature type="domain" description="PAS" evidence="6">
    <location>
        <begin position="188"/>
        <end position="238"/>
    </location>
</feature>
<dbReference type="Pfam" id="PF07730">
    <property type="entry name" value="HisKA_3"/>
    <property type="match status" value="1"/>
</dbReference>
<evidence type="ECO:0000256" key="3">
    <source>
        <dbReference type="ARBA" id="ARBA00023012"/>
    </source>
</evidence>
<dbReference type="InterPro" id="IPR000700">
    <property type="entry name" value="PAS-assoc_C"/>
</dbReference>
<dbReference type="InterPro" id="IPR013656">
    <property type="entry name" value="PAS_4"/>
</dbReference>
<dbReference type="GO" id="GO:0046983">
    <property type="term" value="F:protein dimerization activity"/>
    <property type="evidence" value="ECO:0007669"/>
    <property type="project" value="InterPro"/>
</dbReference>
<dbReference type="RefSeq" id="WP_168989047.1">
    <property type="nucleotide sequence ID" value="NZ_CAWPHM010000017.1"/>
</dbReference>
<dbReference type="SUPFAM" id="SSF55785">
    <property type="entry name" value="PYP-like sensor domain (PAS domain)"/>
    <property type="match status" value="4"/>
</dbReference>
<gene>
    <name evidence="8" type="ORF">GPA21_15560</name>
</gene>
<dbReference type="InterPro" id="IPR035965">
    <property type="entry name" value="PAS-like_dom_sf"/>
</dbReference>
<keyword evidence="2" id="KW-0418">Kinase</keyword>
<dbReference type="NCBIfam" id="TIGR00229">
    <property type="entry name" value="sensory_box"/>
    <property type="match status" value="4"/>
</dbReference>
<dbReference type="Pfam" id="PF08448">
    <property type="entry name" value="PAS_4"/>
    <property type="match status" value="1"/>
</dbReference>
<dbReference type="SUPFAM" id="SSF55874">
    <property type="entry name" value="ATPase domain of HSP90 chaperone/DNA topoisomerase II/histidine kinase"/>
    <property type="match status" value="1"/>
</dbReference>
<dbReference type="Pfam" id="PF13426">
    <property type="entry name" value="PAS_9"/>
    <property type="match status" value="1"/>
</dbReference>
<dbReference type="SMART" id="SM00086">
    <property type="entry name" value="PAC"/>
    <property type="match status" value="4"/>
</dbReference>
<dbReference type="GO" id="GO:0006355">
    <property type="term" value="P:regulation of DNA-templated transcription"/>
    <property type="evidence" value="ECO:0007669"/>
    <property type="project" value="InterPro"/>
</dbReference>
<comment type="caution">
    <text evidence="8">The sequence shown here is derived from an EMBL/GenBank/DDBJ whole genome shotgun (WGS) entry which is preliminary data.</text>
</comment>
<dbReference type="GO" id="GO:0000155">
    <property type="term" value="F:phosphorelay sensor kinase activity"/>
    <property type="evidence" value="ECO:0007669"/>
    <property type="project" value="InterPro"/>
</dbReference>
<keyword evidence="9" id="KW-1185">Reference proteome</keyword>
<evidence type="ECO:0000259" key="5">
    <source>
        <dbReference type="PROSITE" id="PS50109"/>
    </source>
</evidence>
<dbReference type="Gene3D" id="2.10.70.100">
    <property type="match status" value="1"/>
</dbReference>
<feature type="domain" description="PAC" evidence="7">
    <location>
        <begin position="491"/>
        <end position="544"/>
    </location>
</feature>
<name>A0A972J923_9RHOO</name>
<dbReference type="AlphaFoldDB" id="A0A972J923"/>
<dbReference type="Proteomes" id="UP000599523">
    <property type="component" value="Unassembled WGS sequence"/>
</dbReference>
<reference evidence="8" key="1">
    <citation type="submission" date="2019-12" db="EMBL/GenBank/DDBJ databases">
        <title>Comparative genomics gives insights into the taxonomy of the Azoarcus-Aromatoleum group and reveals separate origins of nif in the plant-associated Azoarcus and non-plant-associated Aromatoleum sub-groups.</title>
        <authorList>
            <person name="Lafos M."/>
            <person name="Maluk M."/>
            <person name="Batista M."/>
            <person name="Junghare M."/>
            <person name="Carmona M."/>
            <person name="Faoro H."/>
            <person name="Cruz L.M."/>
            <person name="Battistoni F."/>
            <person name="De Souza E."/>
            <person name="Pedrosa F."/>
            <person name="Chen W.-M."/>
            <person name="Poole P.S."/>
            <person name="Dixon R.A."/>
            <person name="James E.K."/>
        </authorList>
    </citation>
    <scope>NUCLEOTIDE SEQUENCE</scope>
    <source>
        <strain evidence="8">NSC3</strain>
    </source>
</reference>
<dbReference type="CDD" id="cd00130">
    <property type="entry name" value="PAS"/>
    <property type="match status" value="3"/>
</dbReference>
<dbReference type="PANTHER" id="PTHR24421:SF59">
    <property type="entry name" value="OXYGEN SENSOR HISTIDINE KINASE NREB"/>
    <property type="match status" value="1"/>
</dbReference>
<evidence type="ECO:0000256" key="4">
    <source>
        <dbReference type="SAM" id="MobiDB-lite"/>
    </source>
</evidence>
<dbReference type="PROSITE" id="PS50109">
    <property type="entry name" value="HIS_KIN"/>
    <property type="match status" value="1"/>
</dbReference>
<keyword evidence="1" id="KW-0808">Transferase</keyword>
<sequence>MTSVATAIVGLAIVAGILVYSRFSGPYGRLREVESQRLTMVKQHELLLHHAGQGIYGLDAKGCLTFVNPAAESMLGYRAGELIGRSMHPLMHHTRRDGTCHPDVLCPVSQTLRDGEIRRIEDDVFWHADGSPLDVEYVVAPLIDDGAITGAVVLFSDVGERRRAIEELARWRQLIEHAGWGIAVCRPESGQMELVNPAFARLHGHEPDALRGSSIVDMLAPESKPALEETIKRVEAEGHVRFESLHQRKGGEVFPALVDLTAAPDSSGGGQYWIVNALDISEHKSQEEKLRRSEATLRMVLERLPVGVWLANADGAVTYGNREGRRIWGGTNSTDGSAADWPDAWHAQAGPSEWGLERAFKKRCEVVEEILDIKHPEGGSKTILNSVFPMLGSTGRLDGAIIVNQDVTAAREADRALREREASLAQAQAQAHLGSWKLHMQDGRLEWSDECYRIFGIALGAPVDQARMFECVHPDDRGSVDRQWQSALAGASFDVQHRIVCGGLTRWVRERAQIEFDADGAPRFALGTVQDISEIKLKEEDLLRSRQLLRDLAAHHELIREQERTRIAREIHDELGQYLTALRMDTAMIMMRFSDLDPELQRHAEGMKGTIDRTIMVVRDIAASLRPGALNMGLVSAAEWLLNGFEQRTGVLCRLDAPTEDMGLNDAQTTAVFRILQESLTNIARHAHASEIGVSFEQSGDTFRMRICDDGVGFDLGAVEDKRTFGLLGIRERALMFGGRAEIESRPGAGTTLNVSLPLEQREPVEAGMDDSEEKRRKRG</sequence>
<dbReference type="Gene3D" id="3.30.450.20">
    <property type="entry name" value="PAS domain"/>
    <property type="match status" value="4"/>
</dbReference>
<dbReference type="InterPro" id="IPR036890">
    <property type="entry name" value="HATPase_C_sf"/>
</dbReference>
<dbReference type="InterPro" id="IPR013655">
    <property type="entry name" value="PAS_fold_3"/>
</dbReference>
<feature type="domain" description="PAC" evidence="7">
    <location>
        <begin position="240"/>
        <end position="292"/>
    </location>
</feature>
<dbReference type="Pfam" id="PF00989">
    <property type="entry name" value="PAS"/>
    <property type="match status" value="1"/>
</dbReference>
<organism evidence="8 9">
    <name type="scientific">Azoarcus taiwanensis</name>
    <dbReference type="NCBI Taxonomy" id="666964"/>
    <lineage>
        <taxon>Bacteria</taxon>
        <taxon>Pseudomonadati</taxon>
        <taxon>Pseudomonadota</taxon>
        <taxon>Betaproteobacteria</taxon>
        <taxon>Rhodocyclales</taxon>
        <taxon>Zoogloeaceae</taxon>
        <taxon>Azoarcus</taxon>
    </lineage>
</organism>
<dbReference type="CDD" id="cd16917">
    <property type="entry name" value="HATPase_UhpB-NarQ-NarX-like"/>
    <property type="match status" value="1"/>
</dbReference>
<dbReference type="Pfam" id="PF08447">
    <property type="entry name" value="PAS_3"/>
    <property type="match status" value="1"/>
</dbReference>
<dbReference type="InterPro" id="IPR011712">
    <property type="entry name" value="Sig_transdc_His_kin_sub3_dim/P"/>
</dbReference>
<evidence type="ECO:0000259" key="7">
    <source>
        <dbReference type="PROSITE" id="PS50113"/>
    </source>
</evidence>
<keyword evidence="3" id="KW-0902">Two-component regulatory system</keyword>
<dbReference type="PANTHER" id="PTHR24421">
    <property type="entry name" value="NITRATE/NITRITE SENSOR PROTEIN NARX-RELATED"/>
    <property type="match status" value="1"/>
</dbReference>
<feature type="domain" description="PAC" evidence="7">
    <location>
        <begin position="366"/>
        <end position="419"/>
    </location>
</feature>
<evidence type="ECO:0000313" key="8">
    <source>
        <dbReference type="EMBL" id="NMG04374.1"/>
    </source>
</evidence>
<dbReference type="PROSITE" id="PS50112">
    <property type="entry name" value="PAS"/>
    <property type="match status" value="3"/>
</dbReference>
<dbReference type="Pfam" id="PF02518">
    <property type="entry name" value="HATPase_c"/>
    <property type="match status" value="1"/>
</dbReference>
<dbReference type="PROSITE" id="PS50113">
    <property type="entry name" value="PAC"/>
    <property type="match status" value="4"/>
</dbReference>
<dbReference type="InterPro" id="IPR013767">
    <property type="entry name" value="PAS_fold"/>
</dbReference>
<dbReference type="SMART" id="SM00387">
    <property type="entry name" value="HATPase_c"/>
    <property type="match status" value="1"/>
</dbReference>
<dbReference type="InterPro" id="IPR003594">
    <property type="entry name" value="HATPase_dom"/>
</dbReference>
<feature type="domain" description="Histidine kinase" evidence="5">
    <location>
        <begin position="570"/>
        <end position="761"/>
    </location>
</feature>
<protein>
    <submittedName>
        <fullName evidence="8">PAS domain S-box protein</fullName>
    </submittedName>
</protein>
<dbReference type="SMART" id="SM00091">
    <property type="entry name" value="PAS"/>
    <property type="match status" value="4"/>
</dbReference>
<dbReference type="InterPro" id="IPR005467">
    <property type="entry name" value="His_kinase_dom"/>
</dbReference>
<dbReference type="GO" id="GO:0016020">
    <property type="term" value="C:membrane"/>
    <property type="evidence" value="ECO:0007669"/>
    <property type="project" value="InterPro"/>
</dbReference>
<feature type="domain" description="PAS" evidence="6">
    <location>
        <begin position="293"/>
        <end position="329"/>
    </location>
</feature>
<feature type="region of interest" description="Disordered" evidence="4">
    <location>
        <begin position="747"/>
        <end position="780"/>
    </location>
</feature>
<dbReference type="Gene3D" id="1.20.5.1930">
    <property type="match status" value="1"/>
</dbReference>
<evidence type="ECO:0000256" key="2">
    <source>
        <dbReference type="ARBA" id="ARBA00022777"/>
    </source>
</evidence>
<accession>A0A972J923</accession>
<dbReference type="InterPro" id="IPR000014">
    <property type="entry name" value="PAS"/>
</dbReference>
<evidence type="ECO:0000256" key="1">
    <source>
        <dbReference type="ARBA" id="ARBA00022679"/>
    </source>
</evidence>
<proteinExistence type="predicted"/>